<keyword evidence="2" id="KW-1185">Reference proteome</keyword>
<evidence type="ECO:0000313" key="1">
    <source>
        <dbReference type="EMBL" id="EGG22168.1"/>
    </source>
</evidence>
<protein>
    <recommendedName>
        <fullName evidence="3">AAA-ATPase-like domain-containing protein</fullName>
    </recommendedName>
</protein>
<reference evidence="2" key="1">
    <citation type="journal article" date="2011" name="Genome Res.">
        <title>Phylogeny-wide analysis of social amoeba genomes highlights ancient origins for complex intercellular communication.</title>
        <authorList>
            <person name="Heidel A.J."/>
            <person name="Lawal H.M."/>
            <person name="Felder M."/>
            <person name="Schilde C."/>
            <person name="Helps N.R."/>
            <person name="Tunggal B."/>
            <person name="Rivero F."/>
            <person name="John U."/>
            <person name="Schleicher M."/>
            <person name="Eichinger L."/>
            <person name="Platzer M."/>
            <person name="Noegel A.A."/>
            <person name="Schaap P."/>
            <person name="Gloeckner G."/>
        </authorList>
    </citation>
    <scope>NUCLEOTIDE SEQUENCE [LARGE SCALE GENOMIC DNA]</scope>
    <source>
        <strain evidence="2">SH3</strain>
    </source>
</reference>
<sequence>MKESDCCCCLDSLDAIVESSQSLGIPLYILIDSYSSTSINYTITNASSLVQTISTESTKVISGMENVLNEFFGRLHLACERSNNHTRAFITDVTPLALSNLYTNVHDLTFDSAFSNLYGYQECDVLRGLDLIPHLSKAKKTDVLNYFKVRNLSKL</sequence>
<dbReference type="EMBL" id="GL883009">
    <property type="protein sequence ID" value="EGG22168.1"/>
    <property type="molecule type" value="Genomic_DNA"/>
</dbReference>
<evidence type="ECO:0008006" key="3">
    <source>
        <dbReference type="Google" id="ProtNLM"/>
    </source>
</evidence>
<organism evidence="1 2">
    <name type="scientific">Cavenderia fasciculata</name>
    <name type="common">Slime mold</name>
    <name type="synonym">Dictyostelium fasciculatum</name>
    <dbReference type="NCBI Taxonomy" id="261658"/>
    <lineage>
        <taxon>Eukaryota</taxon>
        <taxon>Amoebozoa</taxon>
        <taxon>Evosea</taxon>
        <taxon>Eumycetozoa</taxon>
        <taxon>Dictyostelia</taxon>
        <taxon>Acytosteliales</taxon>
        <taxon>Cavenderiaceae</taxon>
        <taxon>Cavenderia</taxon>
    </lineage>
</organism>
<dbReference type="AlphaFoldDB" id="F4PP55"/>
<gene>
    <name evidence="1" type="ORF">DFA_04286</name>
</gene>
<proteinExistence type="predicted"/>
<dbReference type="GeneID" id="14874598"/>
<name>F4PP55_CACFS</name>
<dbReference type="KEGG" id="dfa:DFA_04286"/>
<accession>F4PP55</accession>
<evidence type="ECO:0000313" key="2">
    <source>
        <dbReference type="Proteomes" id="UP000007797"/>
    </source>
</evidence>
<dbReference type="RefSeq" id="XP_004360019.1">
    <property type="nucleotide sequence ID" value="XM_004359962.1"/>
</dbReference>
<dbReference type="Proteomes" id="UP000007797">
    <property type="component" value="Unassembled WGS sequence"/>
</dbReference>